<comment type="caution">
    <text evidence="1">The sequence shown here is derived from an EMBL/GenBank/DDBJ whole genome shotgun (WGS) entry which is preliminary data.</text>
</comment>
<dbReference type="EMBL" id="JAUSQZ010000001">
    <property type="protein sequence ID" value="MDP9825041.1"/>
    <property type="molecule type" value="Genomic_DNA"/>
</dbReference>
<evidence type="ECO:0008006" key="3">
    <source>
        <dbReference type="Google" id="ProtNLM"/>
    </source>
</evidence>
<organism evidence="1 2">
    <name type="scientific">Kineosporia succinea</name>
    <dbReference type="NCBI Taxonomy" id="84632"/>
    <lineage>
        <taxon>Bacteria</taxon>
        <taxon>Bacillati</taxon>
        <taxon>Actinomycetota</taxon>
        <taxon>Actinomycetes</taxon>
        <taxon>Kineosporiales</taxon>
        <taxon>Kineosporiaceae</taxon>
        <taxon>Kineosporia</taxon>
    </lineage>
</organism>
<evidence type="ECO:0000313" key="2">
    <source>
        <dbReference type="Proteomes" id="UP001235712"/>
    </source>
</evidence>
<proteinExistence type="predicted"/>
<dbReference type="Proteomes" id="UP001235712">
    <property type="component" value="Unassembled WGS sequence"/>
</dbReference>
<dbReference type="Gene3D" id="2.40.420.20">
    <property type="match status" value="1"/>
</dbReference>
<accession>A0ABT9NX90</accession>
<dbReference type="RefSeq" id="WP_307238415.1">
    <property type="nucleotide sequence ID" value="NZ_JAUSQZ010000001.1"/>
</dbReference>
<reference evidence="1 2" key="1">
    <citation type="submission" date="2023-07" db="EMBL/GenBank/DDBJ databases">
        <title>Sequencing the genomes of 1000 actinobacteria strains.</title>
        <authorList>
            <person name="Klenk H.-P."/>
        </authorList>
    </citation>
    <scope>NUCLEOTIDE SEQUENCE [LARGE SCALE GENOMIC DNA]</scope>
    <source>
        <strain evidence="1 2">DSM 44388</strain>
    </source>
</reference>
<name>A0ABT9NX90_9ACTN</name>
<evidence type="ECO:0000313" key="1">
    <source>
        <dbReference type="EMBL" id="MDP9825041.1"/>
    </source>
</evidence>
<keyword evidence="2" id="KW-1185">Reference proteome</keyword>
<protein>
    <recommendedName>
        <fullName evidence="3">Multidrug efflux pump subunit AcrA (Membrane-fusion protein)</fullName>
    </recommendedName>
</protein>
<sequence length="357" mass="38512">MTTPHGRTAALLGLAVVVALTGWLALHHLVGSSAHATGADGPRVTTVTSGPFSIGLSLKASVTRQDPHDVSTGGRDIEWSVHDGEQVYRGQVLGRSRVSPAAQRLRARLEDARRDRATQRDLAVLELADADRDIRTVRRNLRHVDGPGRTNAEEAVDAARDARRKLVIRLNQDDAESTDAIGTLTRRLAQARQRHRVVAPRTGIFRMVGERPVVTADQYTMTAALAPEEAYRARLLESDSALSGQVRIPAGPTDFTCASVSIAHAGQNSDPARAVCVVPRQVRLVHDLQGTLEVTLWHSDSQLLLDAAAIEDYDPARQIGYVTLAGSSARQRITAGPSDGEQVVVLDGLREGDQVQS</sequence>
<gene>
    <name evidence="1" type="ORF">J2S57_000790</name>
</gene>